<name>A0A9D1VZP6_9FIRM</name>
<dbReference type="Proteomes" id="UP000886847">
    <property type="component" value="Unassembled WGS sequence"/>
</dbReference>
<dbReference type="InterPro" id="IPR029060">
    <property type="entry name" value="PIN-like_dom_sf"/>
</dbReference>
<dbReference type="Gene3D" id="3.40.50.1010">
    <property type="entry name" value="5'-nuclease"/>
    <property type="match status" value="1"/>
</dbReference>
<dbReference type="InterPro" id="IPR002716">
    <property type="entry name" value="PIN_dom"/>
</dbReference>
<comment type="caution">
    <text evidence="2">The sequence shown here is derived from an EMBL/GenBank/DDBJ whole genome shotgun (WGS) entry which is preliminary data.</text>
</comment>
<gene>
    <name evidence="2" type="ORF">H9851_02380</name>
</gene>
<protein>
    <submittedName>
        <fullName evidence="2">PIN domain-containing protein</fullName>
    </submittedName>
</protein>
<proteinExistence type="predicted"/>
<dbReference type="SUPFAM" id="SSF88723">
    <property type="entry name" value="PIN domain-like"/>
    <property type="match status" value="1"/>
</dbReference>
<reference evidence="2" key="2">
    <citation type="submission" date="2021-04" db="EMBL/GenBank/DDBJ databases">
        <authorList>
            <person name="Gilroy R."/>
        </authorList>
    </citation>
    <scope>NUCLEOTIDE SEQUENCE</scope>
    <source>
        <strain evidence="2">2189</strain>
    </source>
</reference>
<evidence type="ECO:0000259" key="1">
    <source>
        <dbReference type="Pfam" id="PF13470"/>
    </source>
</evidence>
<accession>A0A9D1VZP6</accession>
<evidence type="ECO:0000313" key="3">
    <source>
        <dbReference type="Proteomes" id="UP000886847"/>
    </source>
</evidence>
<dbReference type="EMBL" id="DXEW01000010">
    <property type="protein sequence ID" value="HIX50106.1"/>
    <property type="molecule type" value="Genomic_DNA"/>
</dbReference>
<evidence type="ECO:0000313" key="2">
    <source>
        <dbReference type="EMBL" id="HIX50106.1"/>
    </source>
</evidence>
<feature type="domain" description="PIN" evidence="1">
    <location>
        <begin position="2"/>
        <end position="116"/>
    </location>
</feature>
<sequence length="139" mass="15338">MRALLDTCVVIDVLQGREPFCKEGQQLFLAAANDLFAGCITAKAATDIYYLTHRHTHSDKASREVLSKLFVLFEVLDSADIDCRRAIPSPVSDFEDAVMAETALRAGADCIVTRNLADFAKAPLLVLSPKEFLQKVLHE</sequence>
<dbReference type="Pfam" id="PF13470">
    <property type="entry name" value="PIN_3"/>
    <property type="match status" value="1"/>
</dbReference>
<reference evidence="2" key="1">
    <citation type="journal article" date="2021" name="PeerJ">
        <title>Extensive microbial diversity within the chicken gut microbiome revealed by metagenomics and culture.</title>
        <authorList>
            <person name="Gilroy R."/>
            <person name="Ravi A."/>
            <person name="Getino M."/>
            <person name="Pursley I."/>
            <person name="Horton D.L."/>
            <person name="Alikhan N.F."/>
            <person name="Baker D."/>
            <person name="Gharbi K."/>
            <person name="Hall N."/>
            <person name="Watson M."/>
            <person name="Adriaenssens E.M."/>
            <person name="Foster-Nyarko E."/>
            <person name="Jarju S."/>
            <person name="Secka A."/>
            <person name="Antonio M."/>
            <person name="Oren A."/>
            <person name="Chaudhuri R.R."/>
            <person name="La Ragione R."/>
            <person name="Hildebrand F."/>
            <person name="Pallen M.J."/>
        </authorList>
    </citation>
    <scope>NUCLEOTIDE SEQUENCE</scope>
    <source>
        <strain evidence="2">2189</strain>
    </source>
</reference>
<dbReference type="AlphaFoldDB" id="A0A9D1VZP6"/>
<organism evidence="2 3">
    <name type="scientific">Candidatus Borkfalkia faecavium</name>
    <dbReference type="NCBI Taxonomy" id="2838508"/>
    <lineage>
        <taxon>Bacteria</taxon>
        <taxon>Bacillati</taxon>
        <taxon>Bacillota</taxon>
        <taxon>Clostridia</taxon>
        <taxon>Christensenellales</taxon>
        <taxon>Christensenellaceae</taxon>
        <taxon>Candidatus Borkfalkia</taxon>
    </lineage>
</organism>